<dbReference type="InterPro" id="IPR008971">
    <property type="entry name" value="HSP40/DnaJ_pept-bd"/>
</dbReference>
<dbReference type="Pfam" id="PF01556">
    <property type="entry name" value="DnaJ_C"/>
    <property type="match status" value="1"/>
</dbReference>
<dbReference type="Proteomes" id="UP000282378">
    <property type="component" value="Unassembled WGS sequence"/>
</dbReference>
<proteinExistence type="predicted"/>
<evidence type="ECO:0000259" key="1">
    <source>
        <dbReference type="Pfam" id="PF01556"/>
    </source>
</evidence>
<feature type="domain" description="Chaperone DnaJ C-terminal" evidence="1">
    <location>
        <begin position="2"/>
        <end position="41"/>
    </location>
</feature>
<sequence length="42" mass="4544">SMFEVEGHDLVITVPLAPWEAALGTKVAVPTLTSRLNLTIRP</sequence>
<feature type="non-terminal residue" evidence="2">
    <location>
        <position position="42"/>
    </location>
</feature>
<evidence type="ECO:0000313" key="2">
    <source>
        <dbReference type="EMBL" id="RML23189.1"/>
    </source>
</evidence>
<comment type="caution">
    <text evidence="2">The sequence shown here is derived from an EMBL/GenBank/DDBJ whole genome shotgun (WGS) entry which is preliminary data.</text>
</comment>
<dbReference type="EMBL" id="RBNL01004810">
    <property type="protein sequence ID" value="RML23189.1"/>
    <property type="molecule type" value="Genomic_DNA"/>
</dbReference>
<dbReference type="GO" id="GO:0051082">
    <property type="term" value="F:unfolded protein binding"/>
    <property type="evidence" value="ECO:0007669"/>
    <property type="project" value="InterPro"/>
</dbReference>
<accession>A0A3M2U884</accession>
<organism evidence="2 3">
    <name type="scientific">Pseudomonas syringae pv. maculicola</name>
    <dbReference type="NCBI Taxonomy" id="59511"/>
    <lineage>
        <taxon>Bacteria</taxon>
        <taxon>Pseudomonadati</taxon>
        <taxon>Pseudomonadota</taxon>
        <taxon>Gammaproteobacteria</taxon>
        <taxon>Pseudomonadales</taxon>
        <taxon>Pseudomonadaceae</taxon>
        <taxon>Pseudomonas</taxon>
    </lineage>
</organism>
<keyword evidence="2" id="KW-0238">DNA-binding</keyword>
<dbReference type="GO" id="GO:0003677">
    <property type="term" value="F:DNA binding"/>
    <property type="evidence" value="ECO:0007669"/>
    <property type="project" value="UniProtKB-KW"/>
</dbReference>
<feature type="non-terminal residue" evidence="2">
    <location>
        <position position="1"/>
    </location>
</feature>
<reference evidence="2 3" key="1">
    <citation type="submission" date="2018-08" db="EMBL/GenBank/DDBJ databases">
        <title>Recombination of ecologically and evolutionarily significant loci maintains genetic cohesion in the Pseudomonas syringae species complex.</title>
        <authorList>
            <person name="Dillon M."/>
            <person name="Thakur S."/>
            <person name="Almeida R.N.D."/>
            <person name="Weir B.S."/>
            <person name="Guttman D.S."/>
        </authorList>
    </citation>
    <scope>NUCLEOTIDE SEQUENCE [LARGE SCALE GENOMIC DNA]</scope>
    <source>
        <strain evidence="2 3">88_10</strain>
    </source>
</reference>
<dbReference type="SUPFAM" id="SSF49493">
    <property type="entry name" value="HSP40/DnaJ peptide-binding domain"/>
    <property type="match status" value="1"/>
</dbReference>
<name>A0A3M2U884_PSEYM</name>
<evidence type="ECO:0000313" key="3">
    <source>
        <dbReference type="Proteomes" id="UP000282378"/>
    </source>
</evidence>
<dbReference type="GO" id="GO:0006457">
    <property type="term" value="P:protein folding"/>
    <property type="evidence" value="ECO:0007669"/>
    <property type="project" value="InterPro"/>
</dbReference>
<gene>
    <name evidence="2" type="ORF">APX70_08362</name>
</gene>
<dbReference type="InterPro" id="IPR002939">
    <property type="entry name" value="DnaJ_C"/>
</dbReference>
<dbReference type="Gene3D" id="2.60.260.20">
    <property type="entry name" value="Urease metallochaperone UreE, N-terminal domain"/>
    <property type="match status" value="1"/>
</dbReference>
<dbReference type="AlphaFoldDB" id="A0A3M2U884"/>
<protein>
    <submittedName>
        <fullName evidence="2">Curved DNA-binding protein</fullName>
    </submittedName>
</protein>